<dbReference type="RefSeq" id="XP_010762636.1">
    <property type="nucleotide sequence ID" value="XM_010764334.1"/>
</dbReference>
<sequence length="394" mass="41769">MGRRLSPPGQQVGVGRERDRDREQLPSPRDLRRRDSGEGQQGRDEQRRAGGHGHGHGGLEGYHPSEVAHHPSTLPSFQHMQVQGQSGPPSQTGQGQGQPQQQGPQPGPAMAPIAEGGAHQSGPLPSLQTVATGSGPGPAGPSSAGSGPGSSGVKEDRDRERERGKDGRDQVLGQGSGSVLHEPPARKMDVDEDYDDEGEEGEGREGEREKGTRASPRGGGGRGDAKGERRNAHSVARVAKAGEGLVPPRLSAHGERGVEALVLSGTWEGWVGGWVMPGWIFISHASRQNGRCHIEKPPRVSRLLLDRFSLVGVRTPTRRADGVGWSVHLSFYVAGPASCVSMTASEAQHHKEKKIRREEKNCSASHASPSSTKSSGTTEDQHGHFERASGSVGL</sequence>
<dbReference type="GeneID" id="22588151"/>
<feature type="compositionally biased region" description="Basic and acidic residues" evidence="1">
    <location>
        <begin position="153"/>
        <end position="169"/>
    </location>
</feature>
<name>A0A0A0HSR2_PARBD</name>
<organism evidence="2 3">
    <name type="scientific">Paracoccidioides brasiliensis (strain Pb18)</name>
    <dbReference type="NCBI Taxonomy" id="502780"/>
    <lineage>
        <taxon>Eukaryota</taxon>
        <taxon>Fungi</taxon>
        <taxon>Dikarya</taxon>
        <taxon>Ascomycota</taxon>
        <taxon>Pezizomycotina</taxon>
        <taxon>Eurotiomycetes</taxon>
        <taxon>Eurotiomycetidae</taxon>
        <taxon>Onygenales</taxon>
        <taxon>Ajellomycetaceae</taxon>
        <taxon>Paracoccidioides</taxon>
    </lineage>
</organism>
<accession>A0A0A0HSR2</accession>
<feature type="region of interest" description="Disordered" evidence="1">
    <location>
        <begin position="1"/>
        <end position="240"/>
    </location>
</feature>
<protein>
    <submittedName>
        <fullName evidence="2">Uncharacterized protein</fullName>
    </submittedName>
</protein>
<feature type="compositionally biased region" description="Polar residues" evidence="1">
    <location>
        <begin position="73"/>
        <end position="82"/>
    </location>
</feature>
<evidence type="ECO:0000313" key="2">
    <source>
        <dbReference type="EMBL" id="KGM91682.1"/>
    </source>
</evidence>
<dbReference type="STRING" id="502780.A0A0A0HSR2"/>
<dbReference type="AlphaFoldDB" id="A0A0A0HSR2"/>
<feature type="region of interest" description="Disordered" evidence="1">
    <location>
        <begin position="348"/>
        <end position="394"/>
    </location>
</feature>
<dbReference type="VEuPathDB" id="FungiDB:PADG_12254"/>
<proteinExistence type="predicted"/>
<feature type="compositionally biased region" description="Basic and acidic residues" evidence="1">
    <location>
        <begin position="15"/>
        <end position="48"/>
    </location>
</feature>
<dbReference type="KEGG" id="pbn:PADG_12254"/>
<feature type="compositionally biased region" description="Acidic residues" evidence="1">
    <location>
        <begin position="190"/>
        <end position="200"/>
    </location>
</feature>
<dbReference type="HOGENOM" id="CLU_700388_0_0_1"/>
<feature type="compositionally biased region" description="Low complexity" evidence="1">
    <location>
        <begin position="363"/>
        <end position="378"/>
    </location>
</feature>
<gene>
    <name evidence="2" type="ORF">PADG_12254</name>
</gene>
<dbReference type="InParanoid" id="A0A0A0HSR2"/>
<reference evidence="2 3" key="1">
    <citation type="journal article" date="2011" name="PLoS Genet.">
        <title>Comparative genomic analysis of human fungal pathogens causing paracoccidioidomycosis.</title>
        <authorList>
            <person name="Desjardins C.A."/>
            <person name="Champion M.D."/>
            <person name="Holder J.W."/>
            <person name="Muszewska A."/>
            <person name="Goldberg J."/>
            <person name="Bailao A.M."/>
            <person name="Brigido M.M."/>
            <person name="Ferreira M.E."/>
            <person name="Garcia A.M."/>
            <person name="Grynberg M."/>
            <person name="Gujja S."/>
            <person name="Heiman D.I."/>
            <person name="Henn M.R."/>
            <person name="Kodira C.D."/>
            <person name="Leon-Narvaez H."/>
            <person name="Longo L.V."/>
            <person name="Ma L.J."/>
            <person name="Malavazi I."/>
            <person name="Matsuo A.L."/>
            <person name="Morais F.V."/>
            <person name="Pereira M."/>
            <person name="Rodriguez-Brito S."/>
            <person name="Sakthikumar S."/>
            <person name="Salem-Izacc S.M."/>
            <person name="Sykes S.M."/>
            <person name="Teixeira M.M."/>
            <person name="Vallejo M.C."/>
            <person name="Walter M.E."/>
            <person name="Yandava C."/>
            <person name="Young S."/>
            <person name="Zeng Q."/>
            <person name="Zucker J."/>
            <person name="Felipe M.S."/>
            <person name="Goldman G.H."/>
            <person name="Haas B.J."/>
            <person name="McEwen J.G."/>
            <person name="Nino-Vega G."/>
            <person name="Puccia R."/>
            <person name="San-Blas G."/>
            <person name="Soares C.M."/>
            <person name="Birren B.W."/>
            <person name="Cuomo C.A."/>
        </authorList>
    </citation>
    <scope>NUCLEOTIDE SEQUENCE [LARGE SCALE GENOMIC DNA]</scope>
    <source>
        <strain evidence="2 3">Pb18</strain>
    </source>
</reference>
<dbReference type="eggNOG" id="KOG1124">
    <property type="taxonomic scope" value="Eukaryota"/>
</dbReference>
<dbReference type="EMBL" id="KN275966">
    <property type="protein sequence ID" value="KGM91682.1"/>
    <property type="molecule type" value="Genomic_DNA"/>
</dbReference>
<evidence type="ECO:0000256" key="1">
    <source>
        <dbReference type="SAM" id="MobiDB-lite"/>
    </source>
</evidence>
<feature type="compositionally biased region" description="Basic and acidic residues" evidence="1">
    <location>
        <begin position="201"/>
        <end position="212"/>
    </location>
</feature>
<evidence type="ECO:0000313" key="3">
    <source>
        <dbReference type="Proteomes" id="UP000001628"/>
    </source>
</evidence>
<dbReference type="Proteomes" id="UP000001628">
    <property type="component" value="Unassembled WGS sequence"/>
</dbReference>
<keyword evidence="3" id="KW-1185">Reference proteome</keyword>
<feature type="compositionally biased region" description="Low complexity" evidence="1">
    <location>
        <begin position="83"/>
        <end position="104"/>
    </location>
</feature>